<feature type="transmembrane region" description="Helical" evidence="2">
    <location>
        <begin position="239"/>
        <end position="259"/>
    </location>
</feature>
<accession>A0A7K1UI29</accession>
<comment type="caution">
    <text evidence="3">The sequence shown here is derived from an EMBL/GenBank/DDBJ whole genome shotgun (WGS) entry which is preliminary data.</text>
</comment>
<evidence type="ECO:0000313" key="3">
    <source>
        <dbReference type="EMBL" id="MVT26066.1"/>
    </source>
</evidence>
<keyword evidence="2" id="KW-0812">Transmembrane</keyword>
<feature type="compositionally biased region" description="Basic and acidic residues" evidence="1">
    <location>
        <begin position="49"/>
        <end position="61"/>
    </location>
</feature>
<sequence length="405" mass="44438">MRQEQNTPAERSDTEREHGTPNQGQSEVIEDRGEAEEPAGAQRAPRAPHSGEDESGAAKDAEEFTIAVYSDPGRTSMHMRRLLSEQDKDWSRGATIIHKQTLIPLRQDATLDLDEVQRWAREDGADISVVITEVPRTAGRKAKSVELHFADRLAVISLPGLGPVGVRASLRGQLRRSVEALAYHSAAEAHERSGLTTQVEEQQGHETYFISPPRFVPGRFWMTLGMVAANEPFWSLTKLSGVFAAAAATGAFGIFFSTIWEMANFLPGWRLLVVSLVAIASVVLWLTLANRLWDRPNTVGGRKEALMYNASTVVTLLVSVTSLYLLLFGGILGVGLLLIEPAFMAQNIGEDQATFANYVDVAWLSASMGVVAGAIGANFDDDADLKNITQGSRELQRYPRDEHQR</sequence>
<keyword evidence="2" id="KW-0472">Membrane</keyword>
<dbReference type="AlphaFoldDB" id="A0A7K1UI29"/>
<protein>
    <recommendedName>
        <fullName evidence="5">DUF2267 domain-containing protein</fullName>
    </recommendedName>
</protein>
<feature type="transmembrane region" description="Helical" evidence="2">
    <location>
        <begin position="271"/>
        <end position="293"/>
    </location>
</feature>
<keyword evidence="4" id="KW-1185">Reference proteome</keyword>
<dbReference type="RefSeq" id="WP_157322648.1">
    <property type="nucleotide sequence ID" value="NZ_BMFX01000008.1"/>
</dbReference>
<proteinExistence type="predicted"/>
<evidence type="ECO:0008006" key="5">
    <source>
        <dbReference type="Google" id="ProtNLM"/>
    </source>
</evidence>
<evidence type="ECO:0000256" key="1">
    <source>
        <dbReference type="SAM" id="MobiDB-lite"/>
    </source>
</evidence>
<name>A0A7K1UI29_9MICC</name>
<organism evidence="3 4">
    <name type="scientific">Nesterenkonia alkaliphila</name>
    <dbReference type="NCBI Taxonomy" id="1463631"/>
    <lineage>
        <taxon>Bacteria</taxon>
        <taxon>Bacillati</taxon>
        <taxon>Actinomycetota</taxon>
        <taxon>Actinomycetes</taxon>
        <taxon>Micrococcales</taxon>
        <taxon>Micrococcaceae</taxon>
        <taxon>Nesterenkonia</taxon>
    </lineage>
</organism>
<reference evidence="3 4" key="1">
    <citation type="submission" date="2019-12" db="EMBL/GenBank/DDBJ databases">
        <title>Nesterenkonia muleiensis sp. nov., a novel actinobacterium isolated from sap of Populus euphratica.</title>
        <authorList>
            <person name="Wang R."/>
        </authorList>
    </citation>
    <scope>NUCLEOTIDE SEQUENCE [LARGE SCALE GENOMIC DNA]</scope>
    <source>
        <strain evidence="3 4">F10</strain>
    </source>
</reference>
<evidence type="ECO:0000256" key="2">
    <source>
        <dbReference type="SAM" id="Phobius"/>
    </source>
</evidence>
<evidence type="ECO:0000313" key="4">
    <source>
        <dbReference type="Proteomes" id="UP000460157"/>
    </source>
</evidence>
<dbReference type="Proteomes" id="UP000460157">
    <property type="component" value="Unassembled WGS sequence"/>
</dbReference>
<feature type="region of interest" description="Disordered" evidence="1">
    <location>
        <begin position="1"/>
        <end position="61"/>
    </location>
</feature>
<feature type="transmembrane region" description="Helical" evidence="2">
    <location>
        <begin position="313"/>
        <end position="339"/>
    </location>
</feature>
<dbReference type="OrthoDB" id="8477132at2"/>
<gene>
    <name evidence="3" type="ORF">GNZ21_06800</name>
</gene>
<dbReference type="EMBL" id="WRPM01000046">
    <property type="protein sequence ID" value="MVT26066.1"/>
    <property type="molecule type" value="Genomic_DNA"/>
</dbReference>
<feature type="compositionally biased region" description="Basic and acidic residues" evidence="1">
    <location>
        <begin position="10"/>
        <end position="19"/>
    </location>
</feature>
<keyword evidence="2" id="KW-1133">Transmembrane helix</keyword>